<dbReference type="Proteomes" id="UP000095751">
    <property type="component" value="Unassembled WGS sequence"/>
</dbReference>
<keyword evidence="2" id="KW-0812">Transmembrane</keyword>
<feature type="region of interest" description="Disordered" evidence="1">
    <location>
        <begin position="88"/>
        <end position="123"/>
    </location>
</feature>
<gene>
    <name evidence="3" type="ORF">FRACYDRAFT_246811</name>
</gene>
<evidence type="ECO:0000256" key="2">
    <source>
        <dbReference type="SAM" id="Phobius"/>
    </source>
</evidence>
<evidence type="ECO:0008006" key="5">
    <source>
        <dbReference type="Google" id="ProtNLM"/>
    </source>
</evidence>
<feature type="compositionally biased region" description="Gly residues" evidence="1">
    <location>
        <begin position="527"/>
        <end position="547"/>
    </location>
</feature>
<dbReference type="KEGG" id="fcy:FRACYDRAFT_246811"/>
<keyword evidence="2" id="KW-0472">Membrane</keyword>
<feature type="compositionally biased region" description="Low complexity" evidence="1">
    <location>
        <begin position="630"/>
        <end position="640"/>
    </location>
</feature>
<protein>
    <recommendedName>
        <fullName evidence="5">P-loop containing nucleoside triphosphate hydrolase protein</fullName>
    </recommendedName>
</protein>
<dbReference type="OrthoDB" id="48147at2759"/>
<dbReference type="InParanoid" id="A0A1E7EYM7"/>
<organism evidence="3 4">
    <name type="scientific">Fragilariopsis cylindrus CCMP1102</name>
    <dbReference type="NCBI Taxonomy" id="635003"/>
    <lineage>
        <taxon>Eukaryota</taxon>
        <taxon>Sar</taxon>
        <taxon>Stramenopiles</taxon>
        <taxon>Ochrophyta</taxon>
        <taxon>Bacillariophyta</taxon>
        <taxon>Bacillariophyceae</taxon>
        <taxon>Bacillariophycidae</taxon>
        <taxon>Bacillariales</taxon>
        <taxon>Bacillariaceae</taxon>
        <taxon>Fragilariopsis</taxon>
    </lineage>
</organism>
<dbReference type="SUPFAM" id="SSF52540">
    <property type="entry name" value="P-loop containing nucleoside triphosphate hydrolases"/>
    <property type="match status" value="1"/>
</dbReference>
<keyword evidence="4" id="KW-1185">Reference proteome</keyword>
<feature type="region of interest" description="Disordered" evidence="1">
    <location>
        <begin position="623"/>
        <end position="646"/>
    </location>
</feature>
<dbReference type="InterPro" id="IPR027417">
    <property type="entry name" value="P-loop_NTPase"/>
</dbReference>
<dbReference type="EMBL" id="KV784370">
    <property type="protein sequence ID" value="OEU10936.1"/>
    <property type="molecule type" value="Genomic_DNA"/>
</dbReference>
<evidence type="ECO:0000313" key="4">
    <source>
        <dbReference type="Proteomes" id="UP000095751"/>
    </source>
</evidence>
<feature type="compositionally biased region" description="Basic and acidic residues" evidence="1">
    <location>
        <begin position="114"/>
        <end position="123"/>
    </location>
</feature>
<reference evidence="3 4" key="1">
    <citation type="submission" date="2016-09" db="EMBL/GenBank/DDBJ databases">
        <title>Extensive genetic diversity and differential bi-allelic expression allows diatom success in the polar Southern Ocean.</title>
        <authorList>
            <consortium name="DOE Joint Genome Institute"/>
            <person name="Mock T."/>
            <person name="Otillar R.P."/>
            <person name="Strauss J."/>
            <person name="Dupont C."/>
            <person name="Frickenhaus S."/>
            <person name="Maumus F."/>
            <person name="Mcmullan M."/>
            <person name="Sanges R."/>
            <person name="Schmutz J."/>
            <person name="Toseland A."/>
            <person name="Valas R."/>
            <person name="Veluchamy A."/>
            <person name="Ward B.J."/>
            <person name="Allen A."/>
            <person name="Barry K."/>
            <person name="Falciatore A."/>
            <person name="Ferrante M."/>
            <person name="Fortunato A.E."/>
            <person name="Gloeckner G."/>
            <person name="Gruber A."/>
            <person name="Hipkin R."/>
            <person name="Janech M."/>
            <person name="Kroth P."/>
            <person name="Leese F."/>
            <person name="Lindquist E."/>
            <person name="Lyon B.R."/>
            <person name="Martin J."/>
            <person name="Mayer C."/>
            <person name="Parker M."/>
            <person name="Quesneville H."/>
            <person name="Raymond J."/>
            <person name="Uhlig C."/>
            <person name="Valentin K.U."/>
            <person name="Worden A.Z."/>
            <person name="Armbrust E.V."/>
            <person name="Bowler C."/>
            <person name="Green B."/>
            <person name="Moulton V."/>
            <person name="Van Oosterhout C."/>
            <person name="Grigoriev I."/>
        </authorList>
    </citation>
    <scope>NUCLEOTIDE SEQUENCE [LARGE SCALE GENOMIC DNA]</scope>
    <source>
        <strain evidence="3 4">CCMP1102</strain>
    </source>
</reference>
<dbReference type="AlphaFoldDB" id="A0A1E7EYM7"/>
<dbReference type="Gene3D" id="3.40.50.300">
    <property type="entry name" value="P-loop containing nucleotide triphosphate hydrolases"/>
    <property type="match status" value="1"/>
</dbReference>
<evidence type="ECO:0000313" key="3">
    <source>
        <dbReference type="EMBL" id="OEU10936.1"/>
    </source>
</evidence>
<name>A0A1E7EYM7_9STRA</name>
<feature type="compositionally biased region" description="Polar residues" evidence="1">
    <location>
        <begin position="567"/>
        <end position="576"/>
    </location>
</feature>
<accession>A0A1E7EYM7</accession>
<feature type="transmembrane region" description="Helical" evidence="2">
    <location>
        <begin position="25"/>
        <end position="46"/>
    </location>
</feature>
<evidence type="ECO:0000256" key="1">
    <source>
        <dbReference type="SAM" id="MobiDB-lite"/>
    </source>
</evidence>
<feature type="region of interest" description="Disordered" evidence="1">
    <location>
        <begin position="527"/>
        <end position="576"/>
    </location>
</feature>
<keyword evidence="2" id="KW-1133">Transmembrane helix</keyword>
<proteinExistence type="predicted"/>
<sequence>MVLSRSSSSGNTNSSCGYFCRRKRFLIFLLWISSIIIFIVLQLRLIKFDNNHSSHNIKMMMHHQSSTEEKVRWKVRMNGIIPNSIPIPNSIETETADDNERHKSNNIVEEEEKEKEVEGEKIPKIPTNPSVPIILLVGGSDGSGTRGMVDILKNELYVDFIIEDPATLDVHGQIMYDKRGWPELVLQVLNVTNGHIDYEFNTTNTNTSLFSFQKQQDIKKNIMKLLEYIQRRYIMGKERGLKMAVKKAFQDHMNMNKSNNANTNIANIANSNNRRTILSRTISIPTPIPNTLSNITTKKNNATINNNNTTTTMNATSTSTSTSTIQIPLPYEASKVSYAFKAPVTMLLLPIFTSIIDTIFIENNNINNDDSDVDKSLLYQYPKVKFIHVVRDGRDVALSSNQSPVNKFYNATYPNDYKVRQALYGHDPDIQSVRAMQLWNDWNIQTRSWAIKNPNKIDYLMIRTEDLIGSKSGNTKVKYDVLLALSNFVGSPRSRKELCCLTYKQSKDYGTSGNHVADGGGSFGGGRGGRGIRWGGGGRGRVGGRGRSPGMTRERPSFHQNQRRLSDATTAAGSSKDITTRYGKWQQVLENNTRLSEYFYKEGAEGLKIFGYHPYTEIQYNNGEKKKKNASSTSSSTTTQQEEEEAEFICTREIMLTMTC</sequence>